<dbReference type="GO" id="GO:0003723">
    <property type="term" value="F:RNA binding"/>
    <property type="evidence" value="ECO:0007669"/>
    <property type="project" value="UniProtKB-KW"/>
</dbReference>
<dbReference type="CDD" id="cd02440">
    <property type="entry name" value="AdoMet_MTases"/>
    <property type="match status" value="1"/>
</dbReference>
<accession>A0A0G0ELX1</accession>
<gene>
    <name evidence="3" type="ORF">US19_C0033G0008</name>
</gene>
<dbReference type="Gene3D" id="3.40.50.150">
    <property type="entry name" value="Vaccinia Virus protein VP39"/>
    <property type="match status" value="1"/>
</dbReference>
<name>A0A0G0ELX1_9BACT</name>
<dbReference type="GO" id="GO:0032259">
    <property type="term" value="P:methylation"/>
    <property type="evidence" value="ECO:0007669"/>
    <property type="project" value="InterPro"/>
</dbReference>
<dbReference type="PATRIC" id="fig|1618426.3.peg.968"/>
<evidence type="ECO:0000313" key="4">
    <source>
        <dbReference type="Proteomes" id="UP000034492"/>
    </source>
</evidence>
<dbReference type="SUPFAM" id="SSF53335">
    <property type="entry name" value="S-adenosyl-L-methionine-dependent methyltransferases"/>
    <property type="match status" value="1"/>
</dbReference>
<organism evidence="3 4">
    <name type="scientific">Candidatus Daviesbacteria bacterium GW2011_GWB1_36_5</name>
    <dbReference type="NCBI Taxonomy" id="1618426"/>
    <lineage>
        <taxon>Bacteria</taxon>
        <taxon>Candidatus Daviesiibacteriota</taxon>
    </lineage>
</organism>
<dbReference type="PANTHER" id="PTHR32319:SF0">
    <property type="entry name" value="BACTERIAL HEMOLYSIN-LIKE PROTEIN"/>
    <property type="match status" value="1"/>
</dbReference>
<evidence type="ECO:0000313" key="3">
    <source>
        <dbReference type="EMBL" id="KKQ08018.1"/>
    </source>
</evidence>
<dbReference type="InterPro" id="IPR047048">
    <property type="entry name" value="TlyA"/>
</dbReference>
<keyword evidence="1" id="KW-0694">RNA-binding</keyword>
<proteinExistence type="predicted"/>
<evidence type="ECO:0000256" key="1">
    <source>
        <dbReference type="ARBA" id="ARBA00022884"/>
    </source>
</evidence>
<protein>
    <submittedName>
        <fullName evidence="3">Hemolysin A</fullName>
    </submittedName>
</protein>
<comment type="caution">
    <text evidence="3">The sequence shown here is derived from an EMBL/GenBank/DDBJ whole genome shotgun (WGS) entry which is preliminary data.</text>
</comment>
<sequence>MKGINKLYSSSSPQNDSRFVSRGGLKLQSAIENFKLKIENLTVLDVGSSTGGFVDCLLQNGAQKVYSVDTSYGELAWKLRNDPKVVVMERTNILHLQHLQGEQKVDLITIDAGWTRLELVLPIVKKFLKPDGIIIALLKPHYEAEKHKLVKGVLPSDVAEKVKDNFIEKIKDLGFMINDQIKSPILGGAGNTEYLLLIKPLDN</sequence>
<reference evidence="3 4" key="1">
    <citation type="journal article" date="2015" name="Nature">
        <title>rRNA introns, odd ribosomes, and small enigmatic genomes across a large radiation of phyla.</title>
        <authorList>
            <person name="Brown C.T."/>
            <person name="Hug L.A."/>
            <person name="Thomas B.C."/>
            <person name="Sharon I."/>
            <person name="Castelle C.J."/>
            <person name="Singh A."/>
            <person name="Wilkins M.J."/>
            <person name="Williams K.H."/>
            <person name="Banfield J.F."/>
        </authorList>
    </citation>
    <scope>NUCLEOTIDE SEQUENCE [LARGE SCALE GENOMIC DNA]</scope>
</reference>
<dbReference type="EMBL" id="LBSA01000033">
    <property type="protein sequence ID" value="KKQ08018.1"/>
    <property type="molecule type" value="Genomic_DNA"/>
</dbReference>
<dbReference type="Pfam" id="PF01728">
    <property type="entry name" value="FtsJ"/>
    <property type="match status" value="1"/>
</dbReference>
<dbReference type="InterPro" id="IPR002877">
    <property type="entry name" value="RNA_MeTrfase_FtsJ_dom"/>
</dbReference>
<feature type="domain" description="Ribosomal RNA methyltransferase FtsJ" evidence="2">
    <location>
        <begin position="19"/>
        <end position="197"/>
    </location>
</feature>
<dbReference type="AlphaFoldDB" id="A0A0G0ELX1"/>
<dbReference type="InterPro" id="IPR029063">
    <property type="entry name" value="SAM-dependent_MTases_sf"/>
</dbReference>
<dbReference type="GO" id="GO:0008168">
    <property type="term" value="F:methyltransferase activity"/>
    <property type="evidence" value="ECO:0007669"/>
    <property type="project" value="InterPro"/>
</dbReference>
<dbReference type="PANTHER" id="PTHR32319">
    <property type="entry name" value="BACTERIAL HEMOLYSIN-LIKE PROTEIN"/>
    <property type="match status" value="1"/>
</dbReference>
<evidence type="ECO:0000259" key="2">
    <source>
        <dbReference type="Pfam" id="PF01728"/>
    </source>
</evidence>
<dbReference type="Proteomes" id="UP000034492">
    <property type="component" value="Unassembled WGS sequence"/>
</dbReference>